<sequence>MVKPYYGFTNDVVFGWVMDNKEFCMYLIQIIIPELKIKDIECVNRQHDVSTPDASRDVRLDILVKDTEDRLYDIEMQVAKEQDLGARMRYYQSKIDSYALRKGKSFHELKESYVIFLCDFDPFGFGKLRYSFSNYEDELGKECKLNDKSQRIIINSKGNNQKISKDLQALVDLMNGRPKKLNKHFDYAIKEIEKINASSEKRRTIMTFEEKLNEVRYEGMEKGIAVGERKGKADATVEAYFKLGQDRQAALSAVKKLNLISDQEAEELVNKVYGDN</sequence>
<dbReference type="InterPro" id="IPR010106">
    <property type="entry name" value="RpnA"/>
</dbReference>
<proteinExistence type="predicted"/>
<organism evidence="1 2">
    <name type="scientific">Lactobacillus rodentium</name>
    <dbReference type="NCBI Taxonomy" id="947835"/>
    <lineage>
        <taxon>Bacteria</taxon>
        <taxon>Bacillati</taxon>
        <taxon>Bacillota</taxon>
        <taxon>Bacilli</taxon>
        <taxon>Lactobacillales</taxon>
        <taxon>Lactobacillaceae</taxon>
        <taxon>Lactobacillus</taxon>
    </lineage>
</organism>
<gene>
    <name evidence="1" type="ORF">LrDSM24759_01880</name>
</gene>
<dbReference type="OrthoDB" id="2329383at2"/>
<dbReference type="EMBL" id="BFBY01000001">
    <property type="protein sequence ID" value="GBG04274.1"/>
    <property type="molecule type" value="Genomic_DNA"/>
</dbReference>
<dbReference type="RefSeq" id="WP_117117555.1">
    <property type="nucleotide sequence ID" value="NZ_BFBY01000001.1"/>
</dbReference>
<dbReference type="AlphaFoldDB" id="A0A2Z6T616"/>
<comment type="caution">
    <text evidence="1">The sequence shown here is derived from an EMBL/GenBank/DDBJ whole genome shotgun (WGS) entry which is preliminary data.</text>
</comment>
<evidence type="ECO:0000313" key="2">
    <source>
        <dbReference type="Proteomes" id="UP000257317"/>
    </source>
</evidence>
<evidence type="ECO:0000313" key="1">
    <source>
        <dbReference type="EMBL" id="GBG04274.1"/>
    </source>
</evidence>
<evidence type="ECO:0008006" key="3">
    <source>
        <dbReference type="Google" id="ProtNLM"/>
    </source>
</evidence>
<name>A0A2Z6T616_9LACO</name>
<dbReference type="PANTHER" id="PTHR41317">
    <property type="entry name" value="PD-(D_E)XK NUCLEASE FAMILY TRANSPOSASE"/>
    <property type="match status" value="1"/>
</dbReference>
<keyword evidence="2" id="KW-1185">Reference proteome</keyword>
<protein>
    <recommendedName>
        <fullName evidence="3">Rpn family recombination-promoting nuclease/putative transposase</fullName>
    </recommendedName>
</protein>
<dbReference type="Pfam" id="PF12784">
    <property type="entry name" value="PDDEXK_2"/>
    <property type="match status" value="1"/>
</dbReference>
<accession>A0A2Z6T616</accession>
<dbReference type="Proteomes" id="UP000257317">
    <property type="component" value="Unassembled WGS sequence"/>
</dbReference>
<dbReference type="PANTHER" id="PTHR41317:SF1">
    <property type="entry name" value="PD-(D_E)XK NUCLEASE FAMILY TRANSPOSASE"/>
    <property type="match status" value="1"/>
</dbReference>
<reference evidence="2" key="1">
    <citation type="submission" date="2018-03" db="EMBL/GenBank/DDBJ databases">
        <title>New taxa in the Lactobacillus gasseri group.</title>
        <authorList>
            <person name="Tanizawa Y."/>
            <person name="Tohno M."/>
            <person name="Endo A."/>
            <person name="Arita M."/>
        </authorList>
    </citation>
    <scope>NUCLEOTIDE SEQUENCE [LARGE SCALE GENOMIC DNA]</scope>
    <source>
        <strain evidence="2">DSM 24759</strain>
    </source>
</reference>
<dbReference type="NCBIfam" id="TIGR01784">
    <property type="entry name" value="T_den_put_tspse"/>
    <property type="match status" value="1"/>
</dbReference>